<dbReference type="PROSITE" id="PS50943">
    <property type="entry name" value="HTH_CROC1"/>
    <property type="match status" value="1"/>
</dbReference>
<evidence type="ECO:0000313" key="2">
    <source>
        <dbReference type="EMBL" id="SFT89820.1"/>
    </source>
</evidence>
<keyword evidence="3" id="KW-1185">Reference proteome</keyword>
<reference evidence="3" key="1">
    <citation type="submission" date="2016-10" db="EMBL/GenBank/DDBJ databases">
        <authorList>
            <person name="Varghese N."/>
            <person name="Submissions S."/>
        </authorList>
    </citation>
    <scope>NUCLEOTIDE SEQUENCE [LARGE SCALE GENOMIC DNA]</scope>
    <source>
        <strain evidence="3">DSM 45501</strain>
    </source>
</reference>
<dbReference type="STRING" id="995060.SAMN04487904_112116"/>
<feature type="domain" description="HTH cro/C1-type" evidence="1">
    <location>
        <begin position="17"/>
        <end position="71"/>
    </location>
</feature>
<evidence type="ECO:0000313" key="3">
    <source>
        <dbReference type="Proteomes" id="UP000199165"/>
    </source>
</evidence>
<dbReference type="SUPFAM" id="SSF47413">
    <property type="entry name" value="lambda repressor-like DNA-binding domains"/>
    <property type="match status" value="1"/>
</dbReference>
<dbReference type="InterPro" id="IPR043917">
    <property type="entry name" value="DUF5753"/>
</dbReference>
<dbReference type="InterPro" id="IPR010982">
    <property type="entry name" value="Lambda_DNA-bd_dom_sf"/>
</dbReference>
<dbReference type="Gene3D" id="1.10.260.40">
    <property type="entry name" value="lambda repressor-like DNA-binding domains"/>
    <property type="match status" value="1"/>
</dbReference>
<dbReference type="EMBL" id="FPAT01000012">
    <property type="protein sequence ID" value="SFT89820.1"/>
    <property type="molecule type" value="Genomic_DNA"/>
</dbReference>
<evidence type="ECO:0000259" key="1">
    <source>
        <dbReference type="PROSITE" id="PS50943"/>
    </source>
</evidence>
<dbReference type="AlphaFoldDB" id="A0A1I7BRM0"/>
<dbReference type="Proteomes" id="UP000199165">
    <property type="component" value="Unassembled WGS sequence"/>
</dbReference>
<name>A0A1I7BRM0_9ACTN</name>
<dbReference type="SMART" id="SM00530">
    <property type="entry name" value="HTH_XRE"/>
    <property type="match status" value="1"/>
</dbReference>
<dbReference type="RefSeq" id="WP_092980383.1">
    <property type="nucleotide sequence ID" value="NZ_FPAT01000012.1"/>
</dbReference>
<dbReference type="InterPro" id="IPR001387">
    <property type="entry name" value="Cro/C1-type_HTH"/>
</dbReference>
<dbReference type="Pfam" id="PF19054">
    <property type="entry name" value="DUF5753"/>
    <property type="match status" value="1"/>
</dbReference>
<accession>A0A1I7BRM0</accession>
<sequence>MAPPSSTVAAWELGLRLREEREALDFTAVEAAGRIGIAQNYLSDIERGKRKISEAKLDELIDVYGLDAEEYRELVELRSDAVLRGWWSKFSGLFDQDVLRYFGYEHGAEAVRTYESLLIPGLLQTNSYARAVISSDTPNIPVSEVERRVEARAIRQQRLFGEEPLRLTVAISEAALRQQVGGPEVHAEQLEHLIKVIEQLPESLKLLVVPFDAGAHGALGASTFHIVSFPSPKLPNLVWQETVTSTDVIDNPIRVHQYSLTYEEVVKHAYDRSVSLRFIREALGG</sequence>
<gene>
    <name evidence="2" type="ORF">SAMN04487904_112116</name>
</gene>
<dbReference type="Pfam" id="PF13560">
    <property type="entry name" value="HTH_31"/>
    <property type="match status" value="1"/>
</dbReference>
<dbReference type="CDD" id="cd00093">
    <property type="entry name" value="HTH_XRE"/>
    <property type="match status" value="1"/>
</dbReference>
<protein>
    <submittedName>
        <fullName evidence="2">Helix-turn-helix domain-containing protein</fullName>
    </submittedName>
</protein>
<dbReference type="GO" id="GO:0003677">
    <property type="term" value="F:DNA binding"/>
    <property type="evidence" value="ECO:0007669"/>
    <property type="project" value="InterPro"/>
</dbReference>
<proteinExistence type="predicted"/>
<organism evidence="2 3">
    <name type="scientific">Actinopolyspora righensis</name>
    <dbReference type="NCBI Taxonomy" id="995060"/>
    <lineage>
        <taxon>Bacteria</taxon>
        <taxon>Bacillati</taxon>
        <taxon>Actinomycetota</taxon>
        <taxon>Actinomycetes</taxon>
        <taxon>Actinopolysporales</taxon>
        <taxon>Actinopolysporaceae</taxon>
        <taxon>Actinopolyspora</taxon>
        <taxon>Actinopolyspora alba group</taxon>
    </lineage>
</organism>